<dbReference type="Proteomes" id="UP001152622">
    <property type="component" value="Chromosome 8"/>
</dbReference>
<gene>
    <name evidence="1" type="ORF">SKAU_G00232460</name>
</gene>
<sequence length="128" mass="14479">MRTERSVGTRGWKSDSFQSMSAIPAQLAYCEFFNRAGRYVWEQTTPGREVNRHERVTAAEQDRGLRIVGCAAEPLKRCLSLTMLCQSPSRVSTGYCFSTGIPQPLWFWHVPQSSDQSPRAKAVCLQHV</sequence>
<keyword evidence="2" id="KW-1185">Reference proteome</keyword>
<evidence type="ECO:0000313" key="2">
    <source>
        <dbReference type="Proteomes" id="UP001152622"/>
    </source>
</evidence>
<dbReference type="AlphaFoldDB" id="A0A9Q1F619"/>
<proteinExistence type="predicted"/>
<comment type="caution">
    <text evidence="1">The sequence shown here is derived from an EMBL/GenBank/DDBJ whole genome shotgun (WGS) entry which is preliminary data.</text>
</comment>
<dbReference type="EMBL" id="JAINUF010000008">
    <property type="protein sequence ID" value="KAJ8351770.1"/>
    <property type="molecule type" value="Genomic_DNA"/>
</dbReference>
<organism evidence="1 2">
    <name type="scientific">Synaphobranchus kaupii</name>
    <name type="common">Kaup's arrowtooth eel</name>
    <dbReference type="NCBI Taxonomy" id="118154"/>
    <lineage>
        <taxon>Eukaryota</taxon>
        <taxon>Metazoa</taxon>
        <taxon>Chordata</taxon>
        <taxon>Craniata</taxon>
        <taxon>Vertebrata</taxon>
        <taxon>Euteleostomi</taxon>
        <taxon>Actinopterygii</taxon>
        <taxon>Neopterygii</taxon>
        <taxon>Teleostei</taxon>
        <taxon>Anguilliformes</taxon>
        <taxon>Synaphobranchidae</taxon>
        <taxon>Synaphobranchus</taxon>
    </lineage>
</organism>
<name>A0A9Q1F619_SYNKA</name>
<evidence type="ECO:0000313" key="1">
    <source>
        <dbReference type="EMBL" id="KAJ8351770.1"/>
    </source>
</evidence>
<protein>
    <submittedName>
        <fullName evidence="1">Uncharacterized protein</fullName>
    </submittedName>
</protein>
<accession>A0A9Q1F619</accession>
<reference evidence="1" key="1">
    <citation type="journal article" date="2023" name="Science">
        <title>Genome structures resolve the early diversification of teleost fishes.</title>
        <authorList>
            <person name="Parey E."/>
            <person name="Louis A."/>
            <person name="Montfort J."/>
            <person name="Bouchez O."/>
            <person name="Roques C."/>
            <person name="Iampietro C."/>
            <person name="Lluch J."/>
            <person name="Castinel A."/>
            <person name="Donnadieu C."/>
            <person name="Desvignes T."/>
            <person name="Floi Bucao C."/>
            <person name="Jouanno E."/>
            <person name="Wen M."/>
            <person name="Mejri S."/>
            <person name="Dirks R."/>
            <person name="Jansen H."/>
            <person name="Henkel C."/>
            <person name="Chen W.J."/>
            <person name="Zahm M."/>
            <person name="Cabau C."/>
            <person name="Klopp C."/>
            <person name="Thompson A.W."/>
            <person name="Robinson-Rechavi M."/>
            <person name="Braasch I."/>
            <person name="Lecointre G."/>
            <person name="Bobe J."/>
            <person name="Postlethwait J.H."/>
            <person name="Berthelot C."/>
            <person name="Roest Crollius H."/>
            <person name="Guiguen Y."/>
        </authorList>
    </citation>
    <scope>NUCLEOTIDE SEQUENCE</scope>
    <source>
        <strain evidence="1">WJC10195</strain>
    </source>
</reference>